<protein>
    <submittedName>
        <fullName evidence="2">Uncharacterized protein</fullName>
    </submittedName>
</protein>
<dbReference type="GeneID" id="19333332"/>
<dbReference type="HOGENOM" id="CLU_1360955_0_0_1"/>
<feature type="region of interest" description="Disordered" evidence="1">
    <location>
        <begin position="149"/>
        <end position="201"/>
    </location>
</feature>
<gene>
    <name evidence="2" type="ORF">MYCFIDRAFT_175104</name>
</gene>
<sequence>MAEDHRQRVGPVDAEVAAVHCELNILSSISYQTSKSCRQSSIQPLMVFIDALAICKNKRRLEKGGRLGSFGNLGNTTPVLGPASLQLVIASQQGSTVRSCGLINDSSCSFYTMKKTHSPAEKHILHPNKYLLRFATCLSYRYPEINKLISEPQKPPNRNSTSSSNHITVSTLGRTRTIHGASERTQLYPLPPSPPLLSPNP</sequence>
<feature type="compositionally biased region" description="Polar residues" evidence="1">
    <location>
        <begin position="156"/>
        <end position="174"/>
    </location>
</feature>
<name>M2Z1H6_PSEFD</name>
<keyword evidence="3" id="KW-1185">Reference proteome</keyword>
<evidence type="ECO:0000313" key="3">
    <source>
        <dbReference type="Proteomes" id="UP000016932"/>
    </source>
</evidence>
<organism evidence="2 3">
    <name type="scientific">Pseudocercospora fijiensis (strain CIRAD86)</name>
    <name type="common">Black leaf streak disease fungus</name>
    <name type="synonym">Mycosphaerella fijiensis</name>
    <dbReference type="NCBI Taxonomy" id="383855"/>
    <lineage>
        <taxon>Eukaryota</taxon>
        <taxon>Fungi</taxon>
        <taxon>Dikarya</taxon>
        <taxon>Ascomycota</taxon>
        <taxon>Pezizomycotina</taxon>
        <taxon>Dothideomycetes</taxon>
        <taxon>Dothideomycetidae</taxon>
        <taxon>Mycosphaerellales</taxon>
        <taxon>Mycosphaerellaceae</taxon>
        <taxon>Pseudocercospora</taxon>
    </lineage>
</organism>
<dbReference type="VEuPathDB" id="FungiDB:MYCFIDRAFT_175104"/>
<feature type="compositionally biased region" description="Pro residues" evidence="1">
    <location>
        <begin position="189"/>
        <end position="201"/>
    </location>
</feature>
<dbReference type="AlphaFoldDB" id="M2Z1H6"/>
<proteinExistence type="predicted"/>
<evidence type="ECO:0000256" key="1">
    <source>
        <dbReference type="SAM" id="MobiDB-lite"/>
    </source>
</evidence>
<evidence type="ECO:0000313" key="2">
    <source>
        <dbReference type="EMBL" id="EME83680.1"/>
    </source>
</evidence>
<dbReference type="EMBL" id="KB446558">
    <property type="protein sequence ID" value="EME83680.1"/>
    <property type="molecule type" value="Genomic_DNA"/>
</dbReference>
<dbReference type="RefSeq" id="XP_007926845.1">
    <property type="nucleotide sequence ID" value="XM_007928654.1"/>
</dbReference>
<dbReference type="Proteomes" id="UP000016932">
    <property type="component" value="Unassembled WGS sequence"/>
</dbReference>
<reference evidence="2 3" key="1">
    <citation type="journal article" date="2012" name="PLoS Pathog.">
        <title>Diverse lifestyles and strategies of plant pathogenesis encoded in the genomes of eighteen Dothideomycetes fungi.</title>
        <authorList>
            <person name="Ohm R.A."/>
            <person name="Feau N."/>
            <person name="Henrissat B."/>
            <person name="Schoch C.L."/>
            <person name="Horwitz B.A."/>
            <person name="Barry K.W."/>
            <person name="Condon B.J."/>
            <person name="Copeland A.C."/>
            <person name="Dhillon B."/>
            <person name="Glaser F."/>
            <person name="Hesse C.N."/>
            <person name="Kosti I."/>
            <person name="LaButti K."/>
            <person name="Lindquist E.A."/>
            <person name="Lucas S."/>
            <person name="Salamov A.A."/>
            <person name="Bradshaw R.E."/>
            <person name="Ciuffetti L."/>
            <person name="Hamelin R.C."/>
            <person name="Kema G.H.J."/>
            <person name="Lawrence C."/>
            <person name="Scott J.A."/>
            <person name="Spatafora J.W."/>
            <person name="Turgeon B.G."/>
            <person name="de Wit P.J.G.M."/>
            <person name="Zhong S."/>
            <person name="Goodwin S.B."/>
            <person name="Grigoriev I.V."/>
        </authorList>
    </citation>
    <scope>NUCLEOTIDE SEQUENCE [LARGE SCALE GENOMIC DNA]</scope>
    <source>
        <strain evidence="2 3">CIRAD86</strain>
    </source>
</reference>
<accession>M2Z1H6</accession>
<dbReference type="KEGG" id="pfj:MYCFIDRAFT_175104"/>